<name>A0A2Z6P8C9_TRISU</name>
<keyword evidence="5 6" id="KW-0408">Iron</keyword>
<keyword evidence="3" id="KW-0223">Dioxygenase</keyword>
<dbReference type="InterPro" id="IPR027450">
    <property type="entry name" value="AlkB-like"/>
</dbReference>
<dbReference type="SUPFAM" id="SSF51197">
    <property type="entry name" value="Clavaminate synthase-like"/>
    <property type="match status" value="1"/>
</dbReference>
<evidence type="ECO:0000313" key="10">
    <source>
        <dbReference type="Proteomes" id="UP000242715"/>
    </source>
</evidence>
<dbReference type="InterPro" id="IPR037151">
    <property type="entry name" value="AlkB-like_sf"/>
</dbReference>
<dbReference type="EMBL" id="DF974140">
    <property type="protein sequence ID" value="GAU45660.1"/>
    <property type="molecule type" value="Genomic_DNA"/>
</dbReference>
<dbReference type="GO" id="GO:0005737">
    <property type="term" value="C:cytoplasm"/>
    <property type="evidence" value="ECO:0007669"/>
    <property type="project" value="TreeGrafter"/>
</dbReference>
<dbReference type="GO" id="GO:0035515">
    <property type="term" value="F:oxidative RNA demethylase activity"/>
    <property type="evidence" value="ECO:0007669"/>
    <property type="project" value="TreeGrafter"/>
</dbReference>
<comment type="cofactor">
    <cofactor evidence="6">
        <name>Fe(2+)</name>
        <dbReference type="ChEBI" id="CHEBI:29033"/>
    </cofactor>
    <text evidence="6">Binds 1 Fe(2+) ion per subunit.</text>
</comment>
<gene>
    <name evidence="9" type="ORF">TSUD_293690</name>
</gene>
<dbReference type="InterPro" id="IPR004574">
    <property type="entry name" value="Alkb"/>
</dbReference>
<keyword evidence="4" id="KW-0560">Oxidoreductase</keyword>
<accession>A0A2Z6P8C9</accession>
<dbReference type="Pfam" id="PF13532">
    <property type="entry name" value="2OG-FeII_Oxy_2"/>
    <property type="match status" value="1"/>
</dbReference>
<feature type="compositionally biased region" description="Polar residues" evidence="7">
    <location>
        <begin position="1"/>
        <end position="15"/>
    </location>
</feature>
<dbReference type="Gene3D" id="2.60.120.590">
    <property type="entry name" value="Alpha-ketoglutarate-dependent dioxygenase AlkB-like"/>
    <property type="match status" value="1"/>
</dbReference>
<organism evidence="9 10">
    <name type="scientific">Trifolium subterraneum</name>
    <name type="common">Subterranean clover</name>
    <dbReference type="NCBI Taxonomy" id="3900"/>
    <lineage>
        <taxon>Eukaryota</taxon>
        <taxon>Viridiplantae</taxon>
        <taxon>Streptophyta</taxon>
        <taxon>Embryophyta</taxon>
        <taxon>Tracheophyta</taxon>
        <taxon>Spermatophyta</taxon>
        <taxon>Magnoliopsida</taxon>
        <taxon>eudicotyledons</taxon>
        <taxon>Gunneridae</taxon>
        <taxon>Pentapetalae</taxon>
        <taxon>rosids</taxon>
        <taxon>fabids</taxon>
        <taxon>Fabales</taxon>
        <taxon>Fabaceae</taxon>
        <taxon>Papilionoideae</taxon>
        <taxon>50 kb inversion clade</taxon>
        <taxon>NPAAA clade</taxon>
        <taxon>Hologalegina</taxon>
        <taxon>IRL clade</taxon>
        <taxon>Trifolieae</taxon>
        <taxon>Trifolium</taxon>
    </lineage>
</organism>
<evidence type="ECO:0000313" key="9">
    <source>
        <dbReference type="EMBL" id="GAU45660.1"/>
    </source>
</evidence>
<protein>
    <recommendedName>
        <fullName evidence="8">Alpha-ketoglutarate-dependent dioxygenase AlkB-like domain-containing protein</fullName>
    </recommendedName>
</protein>
<evidence type="ECO:0000256" key="1">
    <source>
        <dbReference type="ARBA" id="ARBA00007879"/>
    </source>
</evidence>
<dbReference type="PANTHER" id="PTHR16557">
    <property type="entry name" value="ALKYLATED DNA REPAIR PROTEIN ALKB-RELATED"/>
    <property type="match status" value="1"/>
</dbReference>
<dbReference type="PANTHER" id="PTHR16557:SF2">
    <property type="entry name" value="NUCLEIC ACID DIOXYGENASE ALKBH1"/>
    <property type="match status" value="1"/>
</dbReference>
<comment type="similarity">
    <text evidence="1">Belongs to the alkB family.</text>
</comment>
<evidence type="ECO:0000256" key="6">
    <source>
        <dbReference type="PIRSR" id="PIRSR604574-2"/>
    </source>
</evidence>
<reference evidence="10" key="1">
    <citation type="journal article" date="2017" name="Front. Plant Sci.">
        <title>Climate Clever Clovers: New Paradigm to Reduce the Environmental Footprint of Ruminants by Breeding Low Methanogenic Forages Utilizing Haplotype Variation.</title>
        <authorList>
            <person name="Kaur P."/>
            <person name="Appels R."/>
            <person name="Bayer P.E."/>
            <person name="Keeble-Gagnere G."/>
            <person name="Wang J."/>
            <person name="Hirakawa H."/>
            <person name="Shirasawa K."/>
            <person name="Vercoe P."/>
            <person name="Stefanova K."/>
            <person name="Durmic Z."/>
            <person name="Nichols P."/>
            <person name="Revell C."/>
            <person name="Isobe S.N."/>
            <person name="Edwards D."/>
            <person name="Erskine W."/>
        </authorList>
    </citation>
    <scope>NUCLEOTIDE SEQUENCE [LARGE SCALE GENOMIC DNA]</scope>
    <source>
        <strain evidence="10">cv. Daliak</strain>
    </source>
</reference>
<feature type="domain" description="Alpha-ketoglutarate-dependent dioxygenase AlkB-like" evidence="8">
    <location>
        <begin position="102"/>
        <end position="301"/>
    </location>
</feature>
<evidence type="ECO:0000256" key="4">
    <source>
        <dbReference type="ARBA" id="ARBA00023002"/>
    </source>
</evidence>
<evidence type="ECO:0000256" key="2">
    <source>
        <dbReference type="ARBA" id="ARBA00022723"/>
    </source>
</evidence>
<proteinExistence type="inferred from homology"/>
<keyword evidence="10" id="KW-1185">Reference proteome</keyword>
<dbReference type="AlphaFoldDB" id="A0A2Z6P8C9"/>
<dbReference type="GO" id="GO:0008198">
    <property type="term" value="F:ferrous iron binding"/>
    <property type="evidence" value="ECO:0007669"/>
    <property type="project" value="TreeGrafter"/>
</dbReference>
<feature type="binding site" evidence="6">
    <location>
        <position position="214"/>
    </location>
    <ligand>
        <name>Fe cation</name>
        <dbReference type="ChEBI" id="CHEBI:24875"/>
        <note>catalytic</note>
    </ligand>
</feature>
<keyword evidence="2 6" id="KW-0479">Metal-binding</keyword>
<sequence>MNDSFSPSQRSNASNHALHPGSPQTPISPLVDVDGNKQSMKKNDSEEEVVSVSQTKMKPFDICTPKQVGNLVKLKPPLFAKNREKRKEMKQESGKGIELRPGMVHLKGYISLNDQIKIVKVCRELGLGEGGFYQPGYEGGTKLHLKMMCLGKNWDPQTSTYGNKRPYDGSVPPKIPDEFLTLVHSAINDSHSVTKPSESKPFPSISPDICIDKDESEQTICAGLPVVSFSIGDTAEFLYGDENNVEMAKKILLESGDVLIFGGKSRKVFHGVAAIKKDTAPLRLYEETNLRKPGRLNLTFRQY</sequence>
<feature type="binding site" evidence="6">
    <location>
        <position position="270"/>
    </location>
    <ligand>
        <name>Fe cation</name>
        <dbReference type="ChEBI" id="CHEBI:24875"/>
        <note>catalytic</note>
    </ligand>
</feature>
<evidence type="ECO:0000256" key="5">
    <source>
        <dbReference type="ARBA" id="ARBA00023004"/>
    </source>
</evidence>
<dbReference type="GO" id="GO:0035513">
    <property type="term" value="P:oxidative RNA demethylation"/>
    <property type="evidence" value="ECO:0007669"/>
    <property type="project" value="TreeGrafter"/>
</dbReference>
<dbReference type="OrthoDB" id="6614653at2759"/>
<feature type="region of interest" description="Disordered" evidence="7">
    <location>
        <begin position="1"/>
        <end position="49"/>
    </location>
</feature>
<evidence type="ECO:0000256" key="7">
    <source>
        <dbReference type="SAM" id="MobiDB-lite"/>
    </source>
</evidence>
<dbReference type="Proteomes" id="UP000242715">
    <property type="component" value="Unassembled WGS sequence"/>
</dbReference>
<evidence type="ECO:0000256" key="3">
    <source>
        <dbReference type="ARBA" id="ARBA00022964"/>
    </source>
</evidence>
<evidence type="ECO:0000259" key="8">
    <source>
        <dbReference type="Pfam" id="PF13532"/>
    </source>
</evidence>
<dbReference type="GO" id="GO:0035516">
    <property type="term" value="F:broad specificity oxidative DNA demethylase activity"/>
    <property type="evidence" value="ECO:0007669"/>
    <property type="project" value="TreeGrafter"/>
</dbReference>